<protein>
    <recommendedName>
        <fullName evidence="4">Hexosyltransferase</fullName>
    </recommendedName>
</protein>
<gene>
    <name evidence="3" type="ORF">CDEB00056_LOCUS17159</name>
</gene>
<keyword evidence="2" id="KW-0812">Transmembrane</keyword>
<name>A0A7S3QC36_9STRA</name>
<evidence type="ECO:0000256" key="2">
    <source>
        <dbReference type="SAM" id="Phobius"/>
    </source>
</evidence>
<keyword evidence="2" id="KW-1133">Transmembrane helix</keyword>
<organism evidence="3">
    <name type="scientific">Chaetoceros debilis</name>
    <dbReference type="NCBI Taxonomy" id="122233"/>
    <lineage>
        <taxon>Eukaryota</taxon>
        <taxon>Sar</taxon>
        <taxon>Stramenopiles</taxon>
        <taxon>Ochrophyta</taxon>
        <taxon>Bacillariophyta</taxon>
        <taxon>Coscinodiscophyceae</taxon>
        <taxon>Chaetocerotophycidae</taxon>
        <taxon>Chaetocerotales</taxon>
        <taxon>Chaetocerotaceae</taxon>
        <taxon>Chaetoceros</taxon>
    </lineage>
</organism>
<dbReference type="EMBL" id="HBIO01022294">
    <property type="protein sequence ID" value="CAE0472306.1"/>
    <property type="molecule type" value="Transcribed_RNA"/>
</dbReference>
<dbReference type="AlphaFoldDB" id="A0A7S3QC36"/>
<reference evidence="3" key="1">
    <citation type="submission" date="2021-01" db="EMBL/GenBank/DDBJ databases">
        <authorList>
            <person name="Corre E."/>
            <person name="Pelletier E."/>
            <person name="Niang G."/>
            <person name="Scheremetjew M."/>
            <person name="Finn R."/>
            <person name="Kale V."/>
            <person name="Holt S."/>
            <person name="Cochrane G."/>
            <person name="Meng A."/>
            <person name="Brown T."/>
            <person name="Cohen L."/>
        </authorList>
    </citation>
    <scope>NUCLEOTIDE SEQUENCE</scope>
    <source>
        <strain evidence="3">MM31A-1</strain>
    </source>
</reference>
<keyword evidence="2" id="KW-0472">Membrane</keyword>
<accession>A0A7S3QC36</accession>
<proteinExistence type="predicted"/>
<feature type="transmembrane region" description="Helical" evidence="2">
    <location>
        <begin position="63"/>
        <end position="79"/>
    </location>
</feature>
<evidence type="ECO:0000313" key="3">
    <source>
        <dbReference type="EMBL" id="CAE0472306.1"/>
    </source>
</evidence>
<sequence>MNKFPAQTKKSSIGTRGKALPRTNTNTARVFTGGRTYSSPSASLWKKSEKNEPRIIKGRKSKSLIACCSLVILILLISAEQSNKLRRKLSSWKQAVYSTTGLALPSSSSSSRQQPISLLLGIFSETGIDHEAQREFIRKTYLDIGDDRICTLSEFVRQTEEDYYRVCTVPYTFVIGAGGDNQPTTHLEDELSPLTVETDSRGNVDSEGPGVGDCTYLNIRENINDGKSPTYMKFAAQIADEYGIDYISKMNQFPASLSMYHLFQFMNDDLPMAPYNRRMYGGSPVVSYKHDSIYASGRGFYFVSADLAAYVGLHLSPEERTALADSETPAEDMDMGSFIYSNPNPIKFVNLSSANIFSHNLMSSKNTIMDKMRVWEIWNADEKVGQLYNSINFPFFDLYCDILSGDKRF</sequence>
<evidence type="ECO:0008006" key="4">
    <source>
        <dbReference type="Google" id="ProtNLM"/>
    </source>
</evidence>
<evidence type="ECO:0000256" key="1">
    <source>
        <dbReference type="SAM" id="MobiDB-lite"/>
    </source>
</evidence>
<feature type="region of interest" description="Disordered" evidence="1">
    <location>
        <begin position="1"/>
        <end position="21"/>
    </location>
</feature>